<evidence type="ECO:0000313" key="4">
    <source>
        <dbReference type="Proteomes" id="UP000199759"/>
    </source>
</evidence>
<dbReference type="InterPro" id="IPR021959">
    <property type="entry name" value="DUF3576"/>
</dbReference>
<accession>A0A1G9R3M6</accession>
<feature type="signal peptide" evidence="2">
    <location>
        <begin position="1"/>
        <end position="22"/>
    </location>
</feature>
<evidence type="ECO:0000313" key="3">
    <source>
        <dbReference type="EMBL" id="SDM17859.1"/>
    </source>
</evidence>
<evidence type="ECO:0000256" key="2">
    <source>
        <dbReference type="SAM" id="SignalP"/>
    </source>
</evidence>
<gene>
    <name evidence="3" type="ORF">SAMN04488568_10655</name>
</gene>
<sequence length="166" mass="18372">MSDSRILGAALLAALLFLPACSTRGDASASAQTDQRSSGFQLPSLPNPLRSNRPVEPEGIGVNGYLWRASLDTISFMPLSEVDPFGGVIITDWYANPQMTTERFKLTVYILDTRLRADALAVNVFRQVREETGGWIDAETNPQTAYEIENAILTRARQLRIARLED</sequence>
<dbReference type="AlphaFoldDB" id="A0A1G9R3M6"/>
<proteinExistence type="predicted"/>
<reference evidence="3 4" key="1">
    <citation type="submission" date="2016-10" db="EMBL/GenBank/DDBJ databases">
        <authorList>
            <person name="de Groot N.N."/>
        </authorList>
    </citation>
    <scope>NUCLEOTIDE SEQUENCE [LARGE SCALE GENOMIC DNA]</scope>
    <source>
        <strain evidence="3 4">DSM 16077</strain>
    </source>
</reference>
<feature type="region of interest" description="Disordered" evidence="1">
    <location>
        <begin position="28"/>
        <end position="55"/>
    </location>
</feature>
<feature type="chain" id="PRO_5011472725" description="DUF3576 domain-containing protein" evidence="2">
    <location>
        <begin position="23"/>
        <end position="166"/>
    </location>
</feature>
<feature type="compositionally biased region" description="Polar residues" evidence="1">
    <location>
        <begin position="29"/>
        <end position="41"/>
    </location>
</feature>
<evidence type="ECO:0000256" key="1">
    <source>
        <dbReference type="SAM" id="MobiDB-lite"/>
    </source>
</evidence>
<dbReference type="Proteomes" id="UP000199759">
    <property type="component" value="Unassembled WGS sequence"/>
</dbReference>
<dbReference type="Pfam" id="PF12100">
    <property type="entry name" value="DUF3576"/>
    <property type="match status" value="1"/>
</dbReference>
<dbReference type="RefSeq" id="WP_091768834.1">
    <property type="nucleotide sequence ID" value="NZ_FNHG01000006.1"/>
</dbReference>
<protein>
    <recommendedName>
        <fullName evidence="5">DUF3576 domain-containing protein</fullName>
    </recommendedName>
</protein>
<organism evidence="3 4">
    <name type="scientific">Maricaulis salignorans</name>
    <dbReference type="NCBI Taxonomy" id="144026"/>
    <lineage>
        <taxon>Bacteria</taxon>
        <taxon>Pseudomonadati</taxon>
        <taxon>Pseudomonadota</taxon>
        <taxon>Alphaproteobacteria</taxon>
        <taxon>Maricaulales</taxon>
        <taxon>Maricaulaceae</taxon>
        <taxon>Maricaulis</taxon>
    </lineage>
</organism>
<name>A0A1G9R3M6_9PROT</name>
<evidence type="ECO:0008006" key="5">
    <source>
        <dbReference type="Google" id="ProtNLM"/>
    </source>
</evidence>
<dbReference type="EMBL" id="FNHG01000006">
    <property type="protein sequence ID" value="SDM17859.1"/>
    <property type="molecule type" value="Genomic_DNA"/>
</dbReference>
<dbReference type="STRING" id="144026.SAMN04488568_10655"/>
<dbReference type="OrthoDB" id="8479681at2"/>
<keyword evidence="4" id="KW-1185">Reference proteome</keyword>
<keyword evidence="2" id="KW-0732">Signal</keyword>